<dbReference type="OrthoDB" id="9785698at2"/>
<reference evidence="3" key="1">
    <citation type="submission" date="2015-05" db="EMBL/GenBank/DDBJ databases">
        <authorList>
            <person name="Urmite Genomes"/>
        </authorList>
    </citation>
    <scope>NUCLEOTIDE SEQUENCE [LARGE SCALE GENOMIC DNA]</scope>
    <source>
        <strain evidence="3">LF1</strain>
    </source>
</reference>
<dbReference type="CDD" id="cd08347">
    <property type="entry name" value="PcpA_C_like"/>
    <property type="match status" value="1"/>
</dbReference>
<sequence length="314" mass="35760">MQKTAGIHHISAMVNDAQRNIDFYAGVLGLRLVKKTVNFDRPEGYHLYFGNETGQPGTVITFFPWSKQLKGRIGTGQVGVTNYIVPIGSSKFWENRLEKFGIEFSSSVRFGERYLKFNDPDGLQLELVERNEGQINRWNFGGIHEENAIKGFGGAVLFSARPHKTTEMLENVLGLECLGQEEEFLRFKAEGQLGNIIDIMLNPSVRGLMGAGTVHHIAWRAKDEEDHQRWRALLQNKVYYPTEILDRNYFKALYFHEEGGILFEIATDPPGFAVDEPVTTLGNKLMLPSWLESKREELEETLPPVEVRVLEEDK</sequence>
<evidence type="ECO:0000259" key="1">
    <source>
        <dbReference type="PROSITE" id="PS51819"/>
    </source>
</evidence>
<feature type="domain" description="VOC" evidence="1">
    <location>
        <begin position="6"/>
        <end position="130"/>
    </location>
</feature>
<dbReference type="EMBL" id="CVRB01000001">
    <property type="protein sequence ID" value="CRK81243.1"/>
    <property type="molecule type" value="Genomic_DNA"/>
</dbReference>
<evidence type="ECO:0000313" key="3">
    <source>
        <dbReference type="Proteomes" id="UP000199087"/>
    </source>
</evidence>
<dbReference type="PROSITE" id="PS51819">
    <property type="entry name" value="VOC"/>
    <property type="match status" value="2"/>
</dbReference>
<dbReference type="AlphaFoldDB" id="A0A0U1NT79"/>
<dbReference type="STRING" id="1499688.BN000_01143"/>
<organism evidence="2 3">
    <name type="scientific">Neobacillus massiliamazoniensis</name>
    <dbReference type="NCBI Taxonomy" id="1499688"/>
    <lineage>
        <taxon>Bacteria</taxon>
        <taxon>Bacillati</taxon>
        <taxon>Bacillota</taxon>
        <taxon>Bacilli</taxon>
        <taxon>Bacillales</taxon>
        <taxon>Bacillaceae</taxon>
        <taxon>Neobacillus</taxon>
    </lineage>
</organism>
<dbReference type="PANTHER" id="PTHR36110:SF2">
    <property type="entry name" value="RING-CLEAVING DIOXYGENASE MHQE-RELATED"/>
    <property type="match status" value="1"/>
</dbReference>
<dbReference type="RefSeq" id="WP_090631992.1">
    <property type="nucleotide sequence ID" value="NZ_CVRB01000001.1"/>
</dbReference>
<proteinExistence type="predicted"/>
<accession>A0A0U1NT79</accession>
<evidence type="ECO:0000313" key="2">
    <source>
        <dbReference type="EMBL" id="CRK81243.1"/>
    </source>
</evidence>
<dbReference type="InterPro" id="IPR052537">
    <property type="entry name" value="Extradiol_RC_dioxygenase"/>
</dbReference>
<keyword evidence="3" id="KW-1185">Reference proteome</keyword>
<dbReference type="InterPro" id="IPR029068">
    <property type="entry name" value="Glyas_Bleomycin-R_OHBP_Dase"/>
</dbReference>
<gene>
    <name evidence="2" type="ORF">BN000_01143</name>
</gene>
<dbReference type="SUPFAM" id="SSF54593">
    <property type="entry name" value="Glyoxalase/Bleomycin resistance protein/Dihydroxybiphenyl dioxygenase"/>
    <property type="match status" value="1"/>
</dbReference>
<name>A0A0U1NT79_9BACI</name>
<protein>
    <submittedName>
        <fullName evidence="2">ABC transporter periplasmic protein</fullName>
    </submittedName>
</protein>
<dbReference type="Gene3D" id="3.10.180.10">
    <property type="entry name" value="2,3-Dihydroxybiphenyl 1,2-Dioxygenase, domain 1"/>
    <property type="match status" value="2"/>
</dbReference>
<dbReference type="Proteomes" id="UP000199087">
    <property type="component" value="Unassembled WGS sequence"/>
</dbReference>
<dbReference type="InterPro" id="IPR004360">
    <property type="entry name" value="Glyas_Fos-R_dOase_dom"/>
</dbReference>
<dbReference type="Pfam" id="PF00903">
    <property type="entry name" value="Glyoxalase"/>
    <property type="match status" value="2"/>
</dbReference>
<dbReference type="PANTHER" id="PTHR36110">
    <property type="entry name" value="RING-CLEAVING DIOXYGENASE MHQE-RELATED"/>
    <property type="match status" value="1"/>
</dbReference>
<feature type="domain" description="VOC" evidence="1">
    <location>
        <begin position="151"/>
        <end position="268"/>
    </location>
</feature>
<dbReference type="InterPro" id="IPR037523">
    <property type="entry name" value="VOC_core"/>
</dbReference>